<keyword evidence="6" id="KW-0812">Transmembrane</keyword>
<sequence>MLNCFCPLVDHCFVDFFVLVFAAIMSVLMIVVLMVFQLCVYDIQFEILKVYFKSRLSQWANVGCCFSYHLKLMKPSYCFVVVSVLLLNALDCFSLSQGSIGNNIGNNLSTSEVRVREVDRTASFSGFDLFHHLSTMRPLSPSAPPPGWMSSYGTDEEIFLVLNQINRGSPIPDDLIEDNPYKYDPSNLPEEFVLSPNLCSNGYGAWFLVRKTEEKSTEYGLWRVKDSACEIFANSDISGWRTTFEFFLVQASIEQKTVCIMHEYKVTPKGQHDLTKSQDEVRHLLGYVILIPSVNPDTSGNDGQRSIAEPQVNRQIEGAGSSLVDKSIDQFVDDKEAEIDCIIRGDYLELDDLIDGASHDSSSSENTSRQSFASDEFFNSRALLAELDDEKKEDLSGKGSTSNHSIMMCQIANDVVVQPGPLGFLIKGSDAKAKETQQAPDNDKSKCQDQAAKKLKAERTDEGPSHARRATTSSSSSNSSSDEPGRAARREAKRSKKLMKFLCFMPF</sequence>
<feature type="domain" description="NAC" evidence="7">
    <location>
        <begin position="144"/>
        <end position="291"/>
    </location>
</feature>
<reference evidence="8" key="1">
    <citation type="submission" date="2023-08" db="EMBL/GenBank/DDBJ databases">
        <title>A de novo genome assembly of Solanum verrucosum Schlechtendal, a Mexican diploid species geographically isolated from the other diploid A-genome species in potato relatives.</title>
        <authorList>
            <person name="Hosaka K."/>
        </authorList>
    </citation>
    <scope>NUCLEOTIDE SEQUENCE</scope>
    <source>
        <tissue evidence="8">Young leaves</tissue>
    </source>
</reference>
<dbReference type="Proteomes" id="UP001234989">
    <property type="component" value="Chromosome 4"/>
</dbReference>
<evidence type="ECO:0000259" key="7">
    <source>
        <dbReference type="PROSITE" id="PS51005"/>
    </source>
</evidence>
<proteinExistence type="predicted"/>
<evidence type="ECO:0000313" key="8">
    <source>
        <dbReference type="EMBL" id="WMV27563.1"/>
    </source>
</evidence>
<keyword evidence="6" id="KW-1133">Transmembrane helix</keyword>
<dbReference type="GO" id="GO:0003677">
    <property type="term" value="F:DNA binding"/>
    <property type="evidence" value="ECO:0007669"/>
    <property type="project" value="UniProtKB-KW"/>
</dbReference>
<evidence type="ECO:0000256" key="5">
    <source>
        <dbReference type="SAM" id="MobiDB-lite"/>
    </source>
</evidence>
<feature type="compositionally biased region" description="Basic and acidic residues" evidence="5">
    <location>
        <begin position="433"/>
        <end position="465"/>
    </location>
</feature>
<evidence type="ECO:0000256" key="6">
    <source>
        <dbReference type="SAM" id="Phobius"/>
    </source>
</evidence>
<dbReference type="Pfam" id="PF02365">
    <property type="entry name" value="NAM"/>
    <property type="match status" value="1"/>
</dbReference>
<feature type="region of interest" description="Disordered" evidence="5">
    <location>
        <begin position="433"/>
        <end position="494"/>
    </location>
</feature>
<dbReference type="AlphaFoldDB" id="A0AAF0TWC9"/>
<keyword evidence="1" id="KW-0805">Transcription regulation</keyword>
<evidence type="ECO:0000313" key="9">
    <source>
        <dbReference type="Proteomes" id="UP001234989"/>
    </source>
</evidence>
<keyword evidence="2" id="KW-0238">DNA-binding</keyword>
<keyword evidence="3" id="KW-0804">Transcription</keyword>
<dbReference type="GO" id="GO:0006355">
    <property type="term" value="P:regulation of DNA-templated transcription"/>
    <property type="evidence" value="ECO:0007669"/>
    <property type="project" value="InterPro"/>
</dbReference>
<evidence type="ECO:0000256" key="2">
    <source>
        <dbReference type="ARBA" id="ARBA00023125"/>
    </source>
</evidence>
<evidence type="ECO:0000256" key="3">
    <source>
        <dbReference type="ARBA" id="ARBA00023163"/>
    </source>
</evidence>
<dbReference type="EMBL" id="CP133615">
    <property type="protein sequence ID" value="WMV27563.1"/>
    <property type="molecule type" value="Genomic_DNA"/>
</dbReference>
<keyword evidence="9" id="KW-1185">Reference proteome</keyword>
<feature type="transmembrane region" description="Helical" evidence="6">
    <location>
        <begin position="16"/>
        <end position="41"/>
    </location>
</feature>
<dbReference type="SUPFAM" id="SSF101941">
    <property type="entry name" value="NAC domain"/>
    <property type="match status" value="1"/>
</dbReference>
<dbReference type="InterPro" id="IPR036093">
    <property type="entry name" value="NAC_dom_sf"/>
</dbReference>
<gene>
    <name evidence="8" type="ORF">MTR67_020948</name>
</gene>
<dbReference type="InterPro" id="IPR003441">
    <property type="entry name" value="NAC-dom"/>
</dbReference>
<protein>
    <recommendedName>
        <fullName evidence="7">NAC domain-containing protein</fullName>
    </recommendedName>
</protein>
<evidence type="ECO:0000256" key="1">
    <source>
        <dbReference type="ARBA" id="ARBA00023015"/>
    </source>
</evidence>
<evidence type="ECO:0000256" key="4">
    <source>
        <dbReference type="ARBA" id="ARBA00023242"/>
    </source>
</evidence>
<keyword evidence="6" id="KW-0472">Membrane</keyword>
<organism evidence="8 9">
    <name type="scientific">Solanum verrucosum</name>
    <dbReference type="NCBI Taxonomy" id="315347"/>
    <lineage>
        <taxon>Eukaryota</taxon>
        <taxon>Viridiplantae</taxon>
        <taxon>Streptophyta</taxon>
        <taxon>Embryophyta</taxon>
        <taxon>Tracheophyta</taxon>
        <taxon>Spermatophyta</taxon>
        <taxon>Magnoliopsida</taxon>
        <taxon>eudicotyledons</taxon>
        <taxon>Gunneridae</taxon>
        <taxon>Pentapetalae</taxon>
        <taxon>asterids</taxon>
        <taxon>lamiids</taxon>
        <taxon>Solanales</taxon>
        <taxon>Solanaceae</taxon>
        <taxon>Solanoideae</taxon>
        <taxon>Solaneae</taxon>
        <taxon>Solanum</taxon>
    </lineage>
</organism>
<dbReference type="Gene3D" id="2.170.150.80">
    <property type="entry name" value="NAC domain"/>
    <property type="match status" value="1"/>
</dbReference>
<dbReference type="PROSITE" id="PS51005">
    <property type="entry name" value="NAC"/>
    <property type="match status" value="1"/>
</dbReference>
<keyword evidence="4" id="KW-0539">Nucleus</keyword>
<accession>A0AAF0TWC9</accession>
<name>A0AAF0TWC9_SOLVR</name>